<reference evidence="1" key="2">
    <citation type="submission" date="2012-06" db="EMBL/GenBank/DDBJ databases">
        <authorList>
            <person name="Yu Y."/>
            <person name="Currie J."/>
            <person name="Lomeli R."/>
            <person name="Angelova A."/>
            <person name="Collura K."/>
            <person name="Wissotski M."/>
            <person name="Campos D."/>
            <person name="Kudrna D."/>
            <person name="Golser W."/>
            <person name="Ashely E."/>
            <person name="Descour A."/>
            <person name="Fernandes J."/>
            <person name="Soderlund C."/>
            <person name="Walbot V."/>
        </authorList>
    </citation>
    <scope>NUCLEOTIDE SEQUENCE</scope>
    <source>
        <strain evidence="1">B73</strain>
    </source>
</reference>
<proteinExistence type="evidence at transcript level"/>
<evidence type="ECO:0000313" key="1">
    <source>
        <dbReference type="EMBL" id="ACR38437.1"/>
    </source>
</evidence>
<sequence>MIRSRAKGGIRSGAAERCCEPQMKVQLASMSARHCGAPSSPTTFHATACSYDACRPMLDLHTPPGRYARPCCMIAGSCADRAFWPSSSRTASSGRSWMFTIVVSRMSKPALLANLSVKAGGFREQQSIASLCFQNSISGESAPSVSDQRISVPVCAL</sequence>
<dbReference type="AlphaFoldDB" id="C4JB87"/>
<protein>
    <submittedName>
        <fullName evidence="1">Uncharacterized protein</fullName>
    </submittedName>
</protein>
<reference evidence="1" key="1">
    <citation type="journal article" date="2009" name="PLoS Genet.">
        <title>Sequencing, mapping, and analysis of 27,455 maize full-length cDNAs.</title>
        <authorList>
            <person name="Soderlund C."/>
            <person name="Descour A."/>
            <person name="Kudrna D."/>
            <person name="Bomhoff M."/>
            <person name="Boyd L."/>
            <person name="Currie J."/>
            <person name="Angelova A."/>
            <person name="Collura K."/>
            <person name="Wissotski M."/>
            <person name="Ashley E."/>
            <person name="Morrow D."/>
            <person name="Fernandes J."/>
            <person name="Walbot V."/>
            <person name="Yu Y."/>
        </authorList>
    </citation>
    <scope>NUCLEOTIDE SEQUENCE</scope>
    <source>
        <strain evidence="1">B73</strain>
    </source>
</reference>
<accession>C4JB87</accession>
<name>C4JB87_MAIZE</name>
<dbReference type="EMBL" id="BT088084">
    <property type="protein sequence ID" value="ACR38437.1"/>
    <property type="molecule type" value="mRNA"/>
</dbReference>
<organism evidence="1">
    <name type="scientific">Zea mays</name>
    <name type="common">Maize</name>
    <dbReference type="NCBI Taxonomy" id="4577"/>
    <lineage>
        <taxon>Eukaryota</taxon>
        <taxon>Viridiplantae</taxon>
        <taxon>Streptophyta</taxon>
        <taxon>Embryophyta</taxon>
        <taxon>Tracheophyta</taxon>
        <taxon>Spermatophyta</taxon>
        <taxon>Magnoliopsida</taxon>
        <taxon>Liliopsida</taxon>
        <taxon>Poales</taxon>
        <taxon>Poaceae</taxon>
        <taxon>PACMAD clade</taxon>
        <taxon>Panicoideae</taxon>
        <taxon>Andropogonodae</taxon>
        <taxon>Andropogoneae</taxon>
        <taxon>Tripsacinae</taxon>
        <taxon>Zea</taxon>
    </lineage>
</organism>